<evidence type="ECO:0008006" key="4">
    <source>
        <dbReference type="Google" id="ProtNLM"/>
    </source>
</evidence>
<reference evidence="2 3" key="1">
    <citation type="journal article" date="2015" name="Sci. Rep.">
        <title>Genome of the facultative scuticociliatosis pathogen Pseudocohnilembus persalinus provides insight into its virulence through horizontal gene transfer.</title>
        <authorList>
            <person name="Xiong J."/>
            <person name="Wang G."/>
            <person name="Cheng J."/>
            <person name="Tian M."/>
            <person name="Pan X."/>
            <person name="Warren A."/>
            <person name="Jiang C."/>
            <person name="Yuan D."/>
            <person name="Miao W."/>
        </authorList>
    </citation>
    <scope>NUCLEOTIDE SEQUENCE [LARGE SCALE GENOMIC DNA]</scope>
    <source>
        <strain evidence="2">36N120E</strain>
    </source>
</reference>
<gene>
    <name evidence="2" type="ORF">PPERSA_11662</name>
</gene>
<organism evidence="2 3">
    <name type="scientific">Pseudocohnilembus persalinus</name>
    <name type="common">Ciliate</name>
    <dbReference type="NCBI Taxonomy" id="266149"/>
    <lineage>
        <taxon>Eukaryota</taxon>
        <taxon>Sar</taxon>
        <taxon>Alveolata</taxon>
        <taxon>Ciliophora</taxon>
        <taxon>Intramacronucleata</taxon>
        <taxon>Oligohymenophorea</taxon>
        <taxon>Scuticociliatia</taxon>
        <taxon>Philasterida</taxon>
        <taxon>Pseudocohnilembidae</taxon>
        <taxon>Pseudocohnilembus</taxon>
    </lineage>
</organism>
<accession>A0A0V0QA43</accession>
<dbReference type="OrthoDB" id="10579408at2759"/>
<dbReference type="AlphaFoldDB" id="A0A0V0QA43"/>
<keyword evidence="1" id="KW-1133">Transmembrane helix</keyword>
<evidence type="ECO:0000313" key="2">
    <source>
        <dbReference type="EMBL" id="KRW99061.1"/>
    </source>
</evidence>
<feature type="transmembrane region" description="Helical" evidence="1">
    <location>
        <begin position="87"/>
        <end position="105"/>
    </location>
</feature>
<dbReference type="Proteomes" id="UP000054937">
    <property type="component" value="Unassembled WGS sequence"/>
</dbReference>
<protein>
    <recommendedName>
        <fullName evidence="4">Transmembrane protein</fullName>
    </recommendedName>
</protein>
<name>A0A0V0QA43_PSEPJ</name>
<feature type="transmembrane region" description="Helical" evidence="1">
    <location>
        <begin position="142"/>
        <end position="161"/>
    </location>
</feature>
<sequence length="301" mass="36104">MKMENCYAKPQHHWNTTPGFSCVKIANFTSILDLTEVLEESPRKSLYEMKKFQKSKTLFEDIFWDGHNPQPDTQHSLFISKEMLRKIRIILAIYAFSIISCEVLEEDNPIVNFQFLTFYGELMTFIYFFLVAVNKWWKLAHIIFEINFSLQITVCLMYWIAVYPTQNHDGSLYFFFKTSSAHGGMFLAMWIDNYFNMIRFYKRHLTFICIFVLAYLSLNIAVTFSFEPVYPPITWVSVECYIFIFLGVMMGIFHYFFGSLYYNLVKKPKFHRQLRRNQQQIQQQNTFNKEIQNAHKQRRVF</sequence>
<dbReference type="EMBL" id="LDAU01000223">
    <property type="protein sequence ID" value="KRW99061.1"/>
    <property type="molecule type" value="Genomic_DNA"/>
</dbReference>
<evidence type="ECO:0000313" key="3">
    <source>
        <dbReference type="Proteomes" id="UP000054937"/>
    </source>
</evidence>
<keyword evidence="1" id="KW-0812">Transmembrane</keyword>
<keyword evidence="3" id="KW-1185">Reference proteome</keyword>
<feature type="transmembrane region" description="Helical" evidence="1">
    <location>
        <begin position="111"/>
        <end position="130"/>
    </location>
</feature>
<evidence type="ECO:0000256" key="1">
    <source>
        <dbReference type="SAM" id="Phobius"/>
    </source>
</evidence>
<proteinExistence type="predicted"/>
<dbReference type="InParanoid" id="A0A0V0QA43"/>
<feature type="transmembrane region" description="Helical" evidence="1">
    <location>
        <begin position="241"/>
        <end position="265"/>
    </location>
</feature>
<comment type="caution">
    <text evidence="2">The sequence shown here is derived from an EMBL/GenBank/DDBJ whole genome shotgun (WGS) entry which is preliminary data.</text>
</comment>
<keyword evidence="1" id="KW-0472">Membrane</keyword>
<feature type="transmembrane region" description="Helical" evidence="1">
    <location>
        <begin position="173"/>
        <end position="193"/>
    </location>
</feature>
<feature type="transmembrane region" description="Helical" evidence="1">
    <location>
        <begin position="205"/>
        <end position="226"/>
    </location>
</feature>
<dbReference type="OMA" id="YLATRIM"/>